<dbReference type="Proteomes" id="UP000239002">
    <property type="component" value="Unassembled WGS sequence"/>
</dbReference>
<dbReference type="GO" id="GO:0004553">
    <property type="term" value="F:hydrolase activity, hydrolyzing O-glycosyl compounds"/>
    <property type="evidence" value="ECO:0007669"/>
    <property type="project" value="UniProtKB-ARBA"/>
</dbReference>
<dbReference type="GO" id="GO:0016829">
    <property type="term" value="F:lyase activity"/>
    <property type="evidence" value="ECO:0007669"/>
    <property type="project" value="UniProtKB-KW"/>
</dbReference>
<dbReference type="InterPro" id="IPR013320">
    <property type="entry name" value="ConA-like_dom_sf"/>
</dbReference>
<feature type="domain" description="Alginate lyase 2" evidence="2">
    <location>
        <begin position="83"/>
        <end position="254"/>
    </location>
</feature>
<evidence type="ECO:0000259" key="2">
    <source>
        <dbReference type="Pfam" id="PF08787"/>
    </source>
</evidence>
<dbReference type="GO" id="GO:0005975">
    <property type="term" value="P:carbohydrate metabolic process"/>
    <property type="evidence" value="ECO:0007669"/>
    <property type="project" value="UniProtKB-ARBA"/>
</dbReference>
<feature type="signal peptide" evidence="1">
    <location>
        <begin position="1"/>
        <end position="24"/>
    </location>
</feature>
<feature type="chain" id="PRO_5015709548" evidence="1">
    <location>
        <begin position="25"/>
        <end position="259"/>
    </location>
</feature>
<evidence type="ECO:0000313" key="3">
    <source>
        <dbReference type="EMBL" id="PPK94408.1"/>
    </source>
</evidence>
<name>A0A2S6IJN1_9FLAO</name>
<protein>
    <submittedName>
        <fullName evidence="3">Alginate lyase</fullName>
    </submittedName>
</protein>
<dbReference type="InterPro" id="IPR014895">
    <property type="entry name" value="Alginate_lyase_2"/>
</dbReference>
<keyword evidence="1" id="KW-0732">Signal</keyword>
<dbReference type="RefSeq" id="WP_104515729.1">
    <property type="nucleotide sequence ID" value="NZ_MQVW01000004.1"/>
</dbReference>
<comment type="caution">
    <text evidence="3">The sequence shown here is derived from an EMBL/GenBank/DDBJ whole genome shotgun (WGS) entry which is preliminary data.</text>
</comment>
<accession>A0A2S6IJN1</accession>
<sequence>MFKNFTFYALLIATVGIFSCSSESDEQNNFIQLVPNDDDTTDGDTTEIDNVPGDNFALATLQIETSWNTADRATVSEDATTHGPTAYYFMENQEMVLISKEPDGKRTELKETPGQERSLDVVKSLSYTATIFNIPENGVTIAQVHNRSTGVLRPLVRVYIDDDHRIKFKLTDDPDSDSQYTTINGPLYQEGETIQVSMSTSNGTASFTATTPAGTFSETFTPSNNWTPYSNGYYFKAGVYTEGNDTRAEIRFSEFELIK</sequence>
<organism evidence="3 4">
    <name type="scientific">Nonlabens xylanidelens</name>
    <dbReference type="NCBI Taxonomy" id="191564"/>
    <lineage>
        <taxon>Bacteria</taxon>
        <taxon>Pseudomonadati</taxon>
        <taxon>Bacteroidota</taxon>
        <taxon>Flavobacteriia</taxon>
        <taxon>Flavobacteriales</taxon>
        <taxon>Flavobacteriaceae</taxon>
        <taxon>Nonlabens</taxon>
    </lineage>
</organism>
<dbReference type="Pfam" id="PF08787">
    <property type="entry name" value="Alginate_lyase2"/>
    <property type="match status" value="1"/>
</dbReference>
<evidence type="ECO:0000256" key="1">
    <source>
        <dbReference type="SAM" id="SignalP"/>
    </source>
</evidence>
<gene>
    <name evidence="3" type="ORF">LY01_02046</name>
</gene>
<keyword evidence="4" id="KW-1185">Reference proteome</keyword>
<reference evidence="3 4" key="1">
    <citation type="submission" date="2018-02" db="EMBL/GenBank/DDBJ databases">
        <title>Genomic Encyclopedia of Archaeal and Bacterial Type Strains, Phase II (KMG-II): from individual species to whole genera.</title>
        <authorList>
            <person name="Goeker M."/>
        </authorList>
    </citation>
    <scope>NUCLEOTIDE SEQUENCE [LARGE SCALE GENOMIC DNA]</scope>
    <source>
        <strain evidence="3 4">DSM 16809</strain>
    </source>
</reference>
<dbReference type="AlphaFoldDB" id="A0A2S6IJN1"/>
<evidence type="ECO:0000313" key="4">
    <source>
        <dbReference type="Proteomes" id="UP000239002"/>
    </source>
</evidence>
<dbReference type="PROSITE" id="PS51257">
    <property type="entry name" value="PROKAR_LIPOPROTEIN"/>
    <property type="match status" value="1"/>
</dbReference>
<proteinExistence type="predicted"/>
<dbReference type="EMBL" id="PTJE01000004">
    <property type="protein sequence ID" value="PPK94408.1"/>
    <property type="molecule type" value="Genomic_DNA"/>
</dbReference>
<dbReference type="SUPFAM" id="SSF49899">
    <property type="entry name" value="Concanavalin A-like lectins/glucanases"/>
    <property type="match status" value="1"/>
</dbReference>
<dbReference type="OrthoDB" id="1454787at2"/>
<keyword evidence="3" id="KW-0456">Lyase</keyword>
<dbReference type="Gene3D" id="2.60.120.200">
    <property type="match status" value="1"/>
</dbReference>